<dbReference type="STRING" id="1336337.A0A3N4JSB0"/>
<dbReference type="PANTHER" id="PTHR12048">
    <property type="entry name" value="CCAAT-BINDING FACTOR-RELATED"/>
    <property type="match status" value="1"/>
</dbReference>
<feature type="compositionally biased region" description="Basic and acidic residues" evidence="2">
    <location>
        <begin position="43"/>
        <end position="55"/>
    </location>
</feature>
<feature type="compositionally biased region" description="Acidic residues" evidence="2">
    <location>
        <begin position="229"/>
        <end position="262"/>
    </location>
</feature>
<evidence type="ECO:0000313" key="5">
    <source>
        <dbReference type="Proteomes" id="UP000276215"/>
    </source>
</evidence>
<dbReference type="OrthoDB" id="28947at2759"/>
<feature type="region of interest" description="Disordered" evidence="2">
    <location>
        <begin position="585"/>
        <end position="624"/>
    </location>
</feature>
<reference evidence="4 5" key="1">
    <citation type="journal article" date="2018" name="Nat. Ecol. Evol.">
        <title>Pezizomycetes genomes reveal the molecular basis of ectomycorrhizal truffle lifestyle.</title>
        <authorList>
            <person name="Murat C."/>
            <person name="Payen T."/>
            <person name="Noel B."/>
            <person name="Kuo A."/>
            <person name="Morin E."/>
            <person name="Chen J."/>
            <person name="Kohler A."/>
            <person name="Krizsan K."/>
            <person name="Balestrini R."/>
            <person name="Da Silva C."/>
            <person name="Montanini B."/>
            <person name="Hainaut M."/>
            <person name="Levati E."/>
            <person name="Barry K.W."/>
            <person name="Belfiori B."/>
            <person name="Cichocki N."/>
            <person name="Clum A."/>
            <person name="Dockter R.B."/>
            <person name="Fauchery L."/>
            <person name="Guy J."/>
            <person name="Iotti M."/>
            <person name="Le Tacon F."/>
            <person name="Lindquist E.A."/>
            <person name="Lipzen A."/>
            <person name="Malagnac F."/>
            <person name="Mello A."/>
            <person name="Molinier V."/>
            <person name="Miyauchi S."/>
            <person name="Poulain J."/>
            <person name="Riccioni C."/>
            <person name="Rubini A."/>
            <person name="Sitrit Y."/>
            <person name="Splivallo R."/>
            <person name="Traeger S."/>
            <person name="Wang M."/>
            <person name="Zifcakova L."/>
            <person name="Wipf D."/>
            <person name="Zambonelli A."/>
            <person name="Paolocci F."/>
            <person name="Nowrousian M."/>
            <person name="Ottonello S."/>
            <person name="Baldrian P."/>
            <person name="Spatafora J.W."/>
            <person name="Henrissat B."/>
            <person name="Nagy L.G."/>
            <person name="Aury J.M."/>
            <person name="Wincker P."/>
            <person name="Grigoriev I.V."/>
            <person name="Bonfante P."/>
            <person name="Martin F.M."/>
        </authorList>
    </citation>
    <scope>NUCLEOTIDE SEQUENCE [LARGE SCALE GENOMIC DNA]</scope>
    <source>
        <strain evidence="4 5">120613-1</strain>
    </source>
</reference>
<name>A0A3N4JSB0_9PEZI</name>
<dbReference type="SUPFAM" id="SSF48371">
    <property type="entry name" value="ARM repeat"/>
    <property type="match status" value="1"/>
</dbReference>
<dbReference type="AlphaFoldDB" id="A0A3N4JSB0"/>
<gene>
    <name evidence="4" type="ORF">L873DRAFT_1765031</name>
</gene>
<dbReference type="InterPro" id="IPR016024">
    <property type="entry name" value="ARM-type_fold"/>
</dbReference>
<proteinExistence type="inferred from homology"/>
<comment type="similarity">
    <text evidence="1">Belongs to the CBF/MAK21 family.</text>
</comment>
<evidence type="ECO:0000256" key="2">
    <source>
        <dbReference type="SAM" id="MobiDB-lite"/>
    </source>
</evidence>
<dbReference type="InterPro" id="IPR040155">
    <property type="entry name" value="CEBPZ/Mak21-like"/>
</dbReference>
<feature type="compositionally biased region" description="Basic and acidic residues" evidence="2">
    <location>
        <begin position="120"/>
        <end position="134"/>
    </location>
</feature>
<feature type="compositionally biased region" description="Acidic residues" evidence="2">
    <location>
        <begin position="994"/>
        <end position="1042"/>
    </location>
</feature>
<evidence type="ECO:0000313" key="4">
    <source>
        <dbReference type="EMBL" id="RPB01077.1"/>
    </source>
</evidence>
<dbReference type="Pfam" id="PF03914">
    <property type="entry name" value="CBF"/>
    <property type="match status" value="1"/>
</dbReference>
<feature type="compositionally biased region" description="Acidic residues" evidence="2">
    <location>
        <begin position="780"/>
        <end position="804"/>
    </location>
</feature>
<protein>
    <submittedName>
        <fullName evidence="4">CBF-domain-containing protein</fullName>
    </submittedName>
</protein>
<feature type="compositionally biased region" description="Polar residues" evidence="2">
    <location>
        <begin position="75"/>
        <end position="84"/>
    </location>
</feature>
<feature type="region of interest" description="Disordered" evidence="2">
    <location>
        <begin position="219"/>
        <end position="289"/>
    </location>
</feature>
<feature type="region of interest" description="Disordered" evidence="2">
    <location>
        <begin position="41"/>
        <end position="160"/>
    </location>
</feature>
<dbReference type="GO" id="GO:0005634">
    <property type="term" value="C:nucleus"/>
    <property type="evidence" value="ECO:0007669"/>
    <property type="project" value="UniProtKB-ARBA"/>
</dbReference>
<feature type="region of interest" description="Disordered" evidence="2">
    <location>
        <begin position="780"/>
        <end position="815"/>
    </location>
</feature>
<feature type="region of interest" description="Disordered" evidence="2">
    <location>
        <begin position="954"/>
        <end position="1085"/>
    </location>
</feature>
<sequence>MTKKHSSKSKAETPAAPLTPSEVPVFSADALSKLTERIQSGFDDAKKSKKGDNKNFGKQGGIANGGNKKKNQQGTTESTNGNPKNKTHEKEPQEQFKKPERRKAKPAETPNSPRGKKRARDADAPKSAPAEKPKPKPTQPANITKDGLPRKPGKNGGVDKERLLKEIIELGGTQEDLDLVDGIDSDEDEEEIVFTEPGKFGKGLQKELQGFLKEIGLEAGKFSTVEKGIEDDEEWVDEDSGEEDKDAETEDEEEDEDMDDAKEEPKIPTPTAKPLETKPDPKLKGSKLKVAPRPDWHAYNLPPLASPDVAPSAATIKSLHEHAKSLLQTENAVYSATHLTKSSDRQFLSTIMTSGTLSDKISALTLICQESPLHTMKTLETLLGLARKKSRNQAVSSMAAIKDLFGPGSVLPEDRKLRFFSKQPGIGAKEATEEHLIIWAYEDWLKNFYFEVLTVLEGLCTDPLVFPRINATGFIHSLLSSKPEQEANLLRLLVNKLGDTDKKVASKVSYLLLQLQTTHPAMKTIIISAIESEVLFRPGNGLNAKYYAIITLNQTILSTRDNHEAANKLLGVYFATFTSILQGESTTTPSSGGAKHIKFNNAEKPPPKGGKMNRKAKLRAETEEKNKQFQSDMVAKMLSAILTGVNRAFPFSQVDDDVFEKHIDTLFKITHSGNFNTSIQAMMLIFQVSNSKQAVSDRFYRTLYESLLDQRLVNSSKQAMYLNLLFRALKADTQVKRVKAFVKRLIQVVATFHQPPFICGVLYLLNELCDSVPSGRSLLEEPEQLEEDEEEVFKDVPEEGEERAEESTKEAPVNRVEYDGRRRDPLFTNADRTCLWELIPLLRCYHPSVALFATSFLEHKPMPSKPDLGMHTLTHFLDRFVYRNAKATPTLHHGTSIMQPLGGGDTRGVILSTRGVSKAQIPVNSEAFWKRKVEDVDVDEVFFHKYFNQIAPKKSASEKNKKKKAQKDAEDEEEVSGAESEIWKAMVDSRPDIEEGDVDFDDDDEEDGMAEMSDDSDEEMPDLAEDADDVWESDEDNEDSDGEAPKNLQKAFEAELETATPKAGEEEEDAVAAGGENKKKRRKLKHLPTFASAEDYAHMLED</sequence>
<accession>A0A3N4JSB0</accession>
<feature type="compositionally biased region" description="Basic and acidic residues" evidence="2">
    <location>
        <begin position="86"/>
        <end position="98"/>
    </location>
</feature>
<feature type="domain" description="CCAAT-binding factor" evidence="3">
    <location>
        <begin position="678"/>
        <end position="853"/>
    </location>
</feature>
<dbReference type="InterPro" id="IPR005612">
    <property type="entry name" value="CCAAT-binding_factor"/>
</dbReference>
<dbReference type="EMBL" id="ML120376">
    <property type="protein sequence ID" value="RPB01077.1"/>
    <property type="molecule type" value="Genomic_DNA"/>
</dbReference>
<feature type="region of interest" description="Disordered" evidence="2">
    <location>
        <begin position="1"/>
        <end position="24"/>
    </location>
</feature>
<dbReference type="PANTHER" id="PTHR12048:SF0">
    <property type="entry name" value="CCAAT_ENHANCER-BINDING PROTEIN ZETA"/>
    <property type="match status" value="1"/>
</dbReference>
<keyword evidence="5" id="KW-1185">Reference proteome</keyword>
<evidence type="ECO:0000259" key="3">
    <source>
        <dbReference type="Pfam" id="PF03914"/>
    </source>
</evidence>
<organism evidence="4 5">
    <name type="scientific">Choiromyces venosus 120613-1</name>
    <dbReference type="NCBI Taxonomy" id="1336337"/>
    <lineage>
        <taxon>Eukaryota</taxon>
        <taxon>Fungi</taxon>
        <taxon>Dikarya</taxon>
        <taxon>Ascomycota</taxon>
        <taxon>Pezizomycotina</taxon>
        <taxon>Pezizomycetes</taxon>
        <taxon>Pezizales</taxon>
        <taxon>Tuberaceae</taxon>
        <taxon>Choiromyces</taxon>
    </lineage>
</organism>
<evidence type="ECO:0000256" key="1">
    <source>
        <dbReference type="ARBA" id="ARBA00007797"/>
    </source>
</evidence>
<dbReference type="Proteomes" id="UP000276215">
    <property type="component" value="Unassembled WGS sequence"/>
</dbReference>